<evidence type="ECO:0000313" key="2">
    <source>
        <dbReference type="EMBL" id="SDJ11402.1"/>
    </source>
</evidence>
<evidence type="ECO:0000256" key="1">
    <source>
        <dbReference type="SAM" id="Phobius"/>
    </source>
</evidence>
<gene>
    <name evidence="2" type="ORF">SAMN05216605_121150</name>
</gene>
<dbReference type="RefSeq" id="WP_074758334.1">
    <property type="nucleotide sequence ID" value="NZ_FNCO01000021.1"/>
</dbReference>
<keyword evidence="1" id="KW-1133">Transmembrane helix</keyword>
<organism evidence="2 3">
    <name type="scientific">Pseudomonas abietaniphila</name>
    <dbReference type="NCBI Taxonomy" id="89065"/>
    <lineage>
        <taxon>Bacteria</taxon>
        <taxon>Pseudomonadati</taxon>
        <taxon>Pseudomonadota</taxon>
        <taxon>Gammaproteobacteria</taxon>
        <taxon>Pseudomonadales</taxon>
        <taxon>Pseudomonadaceae</taxon>
        <taxon>Pseudomonas</taxon>
    </lineage>
</organism>
<dbReference type="AlphaFoldDB" id="A0A1G8R357"/>
<keyword evidence="3" id="KW-1185">Reference proteome</keyword>
<reference evidence="3" key="1">
    <citation type="submission" date="2016-10" db="EMBL/GenBank/DDBJ databases">
        <authorList>
            <person name="Varghese N."/>
            <person name="Submissions S."/>
        </authorList>
    </citation>
    <scope>NUCLEOTIDE SEQUENCE [LARGE SCALE GENOMIC DNA]</scope>
    <source>
        <strain evidence="3">ATCC 700689</strain>
    </source>
</reference>
<sequence>MKYLKYALVVIFVLFPYGMGLITNLASGNPLDAKQALISVLGFGAGIMGIWVMRSRDKKTELSNKPKTEA</sequence>
<proteinExistence type="predicted"/>
<accession>A0A1G8R357</accession>
<protein>
    <submittedName>
        <fullName evidence="2">Uncharacterized protein</fullName>
    </submittedName>
</protein>
<keyword evidence="1" id="KW-0812">Transmembrane</keyword>
<name>A0A1G8R357_9PSED</name>
<evidence type="ECO:0000313" key="3">
    <source>
        <dbReference type="Proteomes" id="UP000182894"/>
    </source>
</evidence>
<keyword evidence="1" id="KW-0472">Membrane</keyword>
<dbReference type="EMBL" id="FNCO01000021">
    <property type="protein sequence ID" value="SDJ11402.1"/>
    <property type="molecule type" value="Genomic_DNA"/>
</dbReference>
<dbReference type="Proteomes" id="UP000182894">
    <property type="component" value="Unassembled WGS sequence"/>
</dbReference>
<dbReference type="STRING" id="89065.SAMN05216605_121150"/>
<feature type="transmembrane region" description="Helical" evidence="1">
    <location>
        <begin position="36"/>
        <end position="53"/>
    </location>
</feature>